<keyword evidence="1" id="KW-0812">Transmembrane</keyword>
<gene>
    <name evidence="2" type="ORF">ACFO60_08715</name>
</gene>
<evidence type="ECO:0000313" key="2">
    <source>
        <dbReference type="EMBL" id="MFC4530843.1"/>
    </source>
</evidence>
<keyword evidence="1" id="KW-1133">Transmembrane helix</keyword>
<dbReference type="RefSeq" id="WP_380838963.1">
    <property type="nucleotide sequence ID" value="NZ_JBHSFP010000004.1"/>
</dbReference>
<sequence length="102" mass="10611">MPSATDRAGREHFHLTLNSDGGSHTRENVLTLVALACGVIAFISGPMVAAHIVASWAGTIGFVVGMYSQYVSATTAERSVNIVAIVMSFVGVAMGVFHGGFI</sequence>
<feature type="transmembrane region" description="Helical" evidence="1">
    <location>
        <begin position="29"/>
        <end position="47"/>
    </location>
</feature>
<dbReference type="EMBL" id="JBHSFP010000004">
    <property type="protein sequence ID" value="MFC4530843.1"/>
    <property type="molecule type" value="Genomic_DNA"/>
</dbReference>
<reference evidence="3" key="1">
    <citation type="journal article" date="2019" name="Int. J. Syst. Evol. Microbiol.">
        <title>The Global Catalogue of Microorganisms (GCM) 10K type strain sequencing project: providing services to taxonomists for standard genome sequencing and annotation.</title>
        <authorList>
            <consortium name="The Broad Institute Genomics Platform"/>
            <consortium name="The Broad Institute Genome Sequencing Center for Infectious Disease"/>
            <person name="Wu L."/>
            <person name="Ma J."/>
        </authorList>
    </citation>
    <scope>NUCLEOTIDE SEQUENCE [LARGE SCALE GENOMIC DNA]</scope>
    <source>
        <strain evidence="3">CGMCC 4.7132</strain>
    </source>
</reference>
<evidence type="ECO:0008006" key="4">
    <source>
        <dbReference type="Google" id="ProtNLM"/>
    </source>
</evidence>
<name>A0ABV9CDL0_9ACTN</name>
<evidence type="ECO:0000313" key="3">
    <source>
        <dbReference type="Proteomes" id="UP001596004"/>
    </source>
</evidence>
<feature type="transmembrane region" description="Helical" evidence="1">
    <location>
        <begin position="82"/>
        <end position="101"/>
    </location>
</feature>
<evidence type="ECO:0000256" key="1">
    <source>
        <dbReference type="SAM" id="Phobius"/>
    </source>
</evidence>
<organism evidence="2 3">
    <name type="scientific">Sphaerisporangium dianthi</name>
    <dbReference type="NCBI Taxonomy" id="1436120"/>
    <lineage>
        <taxon>Bacteria</taxon>
        <taxon>Bacillati</taxon>
        <taxon>Actinomycetota</taxon>
        <taxon>Actinomycetes</taxon>
        <taxon>Streptosporangiales</taxon>
        <taxon>Streptosporangiaceae</taxon>
        <taxon>Sphaerisporangium</taxon>
    </lineage>
</organism>
<dbReference type="Proteomes" id="UP001596004">
    <property type="component" value="Unassembled WGS sequence"/>
</dbReference>
<comment type="caution">
    <text evidence="2">The sequence shown here is derived from an EMBL/GenBank/DDBJ whole genome shotgun (WGS) entry which is preliminary data.</text>
</comment>
<keyword evidence="1" id="KW-0472">Membrane</keyword>
<feature type="transmembrane region" description="Helical" evidence="1">
    <location>
        <begin position="53"/>
        <end position="70"/>
    </location>
</feature>
<proteinExistence type="predicted"/>
<keyword evidence="3" id="KW-1185">Reference proteome</keyword>
<accession>A0ABV9CDL0</accession>
<protein>
    <recommendedName>
        <fullName evidence="4">Integral membrane protein</fullName>
    </recommendedName>
</protein>